<name>A0A3D8PQR3_9BACI</name>
<dbReference type="AlphaFoldDB" id="A0A3D8PQR3"/>
<gene>
    <name evidence="1" type="ORF">CWR48_10635</name>
</gene>
<evidence type="ECO:0000313" key="1">
    <source>
        <dbReference type="EMBL" id="RDW18052.1"/>
    </source>
</evidence>
<keyword evidence="2" id="KW-1185">Reference proteome</keyword>
<protein>
    <submittedName>
        <fullName evidence="1">Uncharacterized protein</fullName>
    </submittedName>
</protein>
<sequence length="120" mass="13001">MLKISKNVGLTDIVSAGNPISSQHPISGSTETIQVYLFNDDATKRYESVTVNAIDTTGPDESNWVKLSTNGTTFTDTINFAEIKDTVGHLFYVRVTTPSVADTQNKTDIKLSVVGTEFAV</sequence>
<proteinExistence type="predicted"/>
<comment type="caution">
    <text evidence="1">The sequence shown here is derived from an EMBL/GenBank/DDBJ whole genome shotgun (WGS) entry which is preliminary data.</text>
</comment>
<evidence type="ECO:0000313" key="2">
    <source>
        <dbReference type="Proteomes" id="UP000257143"/>
    </source>
</evidence>
<dbReference type="RefSeq" id="WP_115773233.1">
    <property type="nucleotide sequence ID" value="NZ_PIOC01000017.1"/>
</dbReference>
<dbReference type="OrthoDB" id="2876571at2"/>
<reference evidence="2" key="1">
    <citation type="submission" date="2017-11" db="EMBL/GenBank/DDBJ databases">
        <authorList>
            <person name="Zhu W."/>
        </authorList>
    </citation>
    <scope>NUCLEOTIDE SEQUENCE [LARGE SCALE GENOMIC DNA]</scope>
    <source>
        <strain evidence="2">CAU 1183</strain>
    </source>
</reference>
<organism evidence="1 2">
    <name type="scientific">Oceanobacillus arenosus</name>
    <dbReference type="NCBI Taxonomy" id="1229153"/>
    <lineage>
        <taxon>Bacteria</taxon>
        <taxon>Bacillati</taxon>
        <taxon>Bacillota</taxon>
        <taxon>Bacilli</taxon>
        <taxon>Bacillales</taxon>
        <taxon>Bacillaceae</taxon>
        <taxon>Oceanobacillus</taxon>
    </lineage>
</organism>
<dbReference type="Proteomes" id="UP000257143">
    <property type="component" value="Unassembled WGS sequence"/>
</dbReference>
<dbReference type="EMBL" id="PIOC01000017">
    <property type="protein sequence ID" value="RDW18052.1"/>
    <property type="molecule type" value="Genomic_DNA"/>
</dbReference>
<accession>A0A3D8PQR3</accession>